<dbReference type="InterPro" id="IPR018062">
    <property type="entry name" value="HTH_AraC-typ_CS"/>
</dbReference>
<evidence type="ECO:0000313" key="5">
    <source>
        <dbReference type="EMBL" id="RJG51470.1"/>
    </source>
</evidence>
<reference evidence="5 6" key="1">
    <citation type="submission" date="2018-09" db="EMBL/GenBank/DDBJ databases">
        <authorList>
            <person name="Wang F."/>
        </authorList>
    </citation>
    <scope>NUCLEOTIDE SEQUENCE [LARGE SCALE GENOMIC DNA]</scope>
    <source>
        <strain evidence="5 6">PLHSC7-2</strain>
    </source>
</reference>
<dbReference type="SMART" id="SM00342">
    <property type="entry name" value="HTH_ARAC"/>
    <property type="match status" value="1"/>
</dbReference>
<dbReference type="EMBL" id="QZCH01000001">
    <property type="protein sequence ID" value="RJG51470.1"/>
    <property type="molecule type" value="Genomic_DNA"/>
</dbReference>
<keyword evidence="6" id="KW-1185">Reference proteome</keyword>
<feature type="domain" description="HTH araC/xylS-type" evidence="4">
    <location>
        <begin position="13"/>
        <end position="111"/>
    </location>
</feature>
<dbReference type="PRINTS" id="PR00032">
    <property type="entry name" value="HTHARAC"/>
</dbReference>
<dbReference type="RefSeq" id="WP_119908994.1">
    <property type="nucleotide sequence ID" value="NZ_QZCH01000001.1"/>
</dbReference>
<dbReference type="InterPro" id="IPR011256">
    <property type="entry name" value="Reg_factor_effector_dom_sf"/>
</dbReference>
<dbReference type="InterPro" id="IPR018060">
    <property type="entry name" value="HTH_AraC"/>
</dbReference>
<name>A0A418YKX6_9GAMM</name>
<dbReference type="GO" id="GO:0003700">
    <property type="term" value="F:DNA-binding transcription factor activity"/>
    <property type="evidence" value="ECO:0007669"/>
    <property type="project" value="InterPro"/>
</dbReference>
<sequence length="466" mass="53581">MNRSATPYPNWLEQVLAQVEAQMPYGCSIEVLANRVGKSKAHLQREFKQHCGLNLGLYMRYRRLSEAALTIAQTDKRLFDVALDYGFESQEAFTRAFRRLYGINPKHLKGKPARAKHIQIPAISSDFLHLYPQLARLTGQPHRFERCHLLGIKRQFYSIRADSKQFLGLVHQMWHDFDHTIAPYHLPESELYTFEYVDACSLHNGLFTMMALIQVEQPAVIDKIVCDNSEALISLTQPARDMLAFHLPQGMAINVFLQYLYMVYLPSHNLHVAQYPIIWHSHKSGRISCYISASQWQQYDLPDALKNEVFTPLSLKTLPIVATSQTFSVASYSLRQRLMTALQQWRNLLKDIHSPCDINKTGCFIALGDLQAASLQEAHFTPAHESQYHFIKVVPSSRHELMSSYYLALHLCGDINEISDAVEIVKYTVIPELNYELTPGVELITRVEKQANGKWLLDYYLPVKKR</sequence>
<dbReference type="PROSITE" id="PS00041">
    <property type="entry name" value="HTH_ARAC_FAMILY_1"/>
    <property type="match status" value="1"/>
</dbReference>
<gene>
    <name evidence="5" type="ORF">D1Z90_01690</name>
</gene>
<dbReference type="PANTHER" id="PTHR47504">
    <property type="entry name" value="RIGHT ORIGIN-BINDING PROTEIN"/>
    <property type="match status" value="1"/>
</dbReference>
<keyword evidence="2" id="KW-0238">DNA-binding</keyword>
<reference evidence="5 6" key="2">
    <citation type="submission" date="2019-01" db="EMBL/GenBank/DDBJ databases">
        <title>Motilimonas pumilus sp. nov., isolated from the gut of sea cucumber (Apostichopus japonicus).</title>
        <authorList>
            <person name="Wang F.-Q."/>
            <person name="Ren L.-H."/>
            <person name="Lin Y.-W."/>
            <person name="Sun G.-H."/>
            <person name="Du Z.-J."/>
            <person name="Zhao J.-X."/>
            <person name="Liu X.-J."/>
            <person name="Liu L.-J."/>
        </authorList>
    </citation>
    <scope>NUCLEOTIDE SEQUENCE [LARGE SCALE GENOMIC DNA]</scope>
    <source>
        <strain evidence="5 6">PLHSC7-2</strain>
    </source>
</reference>
<evidence type="ECO:0000256" key="2">
    <source>
        <dbReference type="ARBA" id="ARBA00023125"/>
    </source>
</evidence>
<dbReference type="SUPFAM" id="SSF46689">
    <property type="entry name" value="Homeodomain-like"/>
    <property type="match status" value="1"/>
</dbReference>
<dbReference type="PROSITE" id="PS01124">
    <property type="entry name" value="HTH_ARAC_FAMILY_2"/>
    <property type="match status" value="1"/>
</dbReference>
<protein>
    <submittedName>
        <fullName evidence="5">AraC family transcriptional regulator</fullName>
    </submittedName>
</protein>
<dbReference type="InterPro" id="IPR050959">
    <property type="entry name" value="MarA-like"/>
</dbReference>
<dbReference type="Pfam" id="PF12833">
    <property type="entry name" value="HTH_18"/>
    <property type="match status" value="1"/>
</dbReference>
<dbReference type="AlphaFoldDB" id="A0A418YKX6"/>
<dbReference type="GO" id="GO:0043565">
    <property type="term" value="F:sequence-specific DNA binding"/>
    <property type="evidence" value="ECO:0007669"/>
    <property type="project" value="InterPro"/>
</dbReference>
<keyword evidence="3" id="KW-0804">Transcription</keyword>
<dbReference type="Proteomes" id="UP000283255">
    <property type="component" value="Unassembled WGS sequence"/>
</dbReference>
<evidence type="ECO:0000256" key="1">
    <source>
        <dbReference type="ARBA" id="ARBA00023015"/>
    </source>
</evidence>
<dbReference type="SUPFAM" id="SSF55136">
    <property type="entry name" value="Probable bacterial effector-binding domain"/>
    <property type="match status" value="1"/>
</dbReference>
<accession>A0A418YKX6</accession>
<dbReference type="PANTHER" id="PTHR47504:SF5">
    <property type="entry name" value="RIGHT ORIGIN-BINDING PROTEIN"/>
    <property type="match status" value="1"/>
</dbReference>
<dbReference type="InterPro" id="IPR020449">
    <property type="entry name" value="Tscrpt_reg_AraC-type_HTH"/>
</dbReference>
<proteinExistence type="predicted"/>
<comment type="caution">
    <text evidence="5">The sequence shown here is derived from an EMBL/GenBank/DDBJ whole genome shotgun (WGS) entry which is preliminary data.</text>
</comment>
<evidence type="ECO:0000313" key="6">
    <source>
        <dbReference type="Proteomes" id="UP000283255"/>
    </source>
</evidence>
<organism evidence="5 6">
    <name type="scientific">Motilimonas pumila</name>
    <dbReference type="NCBI Taxonomy" id="2303987"/>
    <lineage>
        <taxon>Bacteria</taxon>
        <taxon>Pseudomonadati</taxon>
        <taxon>Pseudomonadota</taxon>
        <taxon>Gammaproteobacteria</taxon>
        <taxon>Alteromonadales</taxon>
        <taxon>Alteromonadales genera incertae sedis</taxon>
        <taxon>Motilimonas</taxon>
    </lineage>
</organism>
<evidence type="ECO:0000256" key="3">
    <source>
        <dbReference type="ARBA" id="ARBA00023163"/>
    </source>
</evidence>
<evidence type="ECO:0000259" key="4">
    <source>
        <dbReference type="PROSITE" id="PS01124"/>
    </source>
</evidence>
<dbReference type="InterPro" id="IPR009057">
    <property type="entry name" value="Homeodomain-like_sf"/>
</dbReference>
<dbReference type="OrthoDB" id="282744at2"/>
<keyword evidence="1" id="KW-0805">Transcription regulation</keyword>
<dbReference type="Gene3D" id="1.10.10.60">
    <property type="entry name" value="Homeodomain-like"/>
    <property type="match status" value="1"/>
</dbReference>